<dbReference type="AlphaFoldDB" id="A0A2M4DHQ9"/>
<accession>A0A2M4DHQ9</accession>
<evidence type="ECO:0000313" key="3">
    <source>
        <dbReference type="EMBL" id="MBW77039.1"/>
    </source>
</evidence>
<protein>
    <submittedName>
        <fullName evidence="3">Putative secreted protein</fullName>
    </submittedName>
</protein>
<feature type="region of interest" description="Disordered" evidence="1">
    <location>
        <begin position="37"/>
        <end position="58"/>
    </location>
</feature>
<evidence type="ECO:0000256" key="2">
    <source>
        <dbReference type="SAM" id="SignalP"/>
    </source>
</evidence>
<keyword evidence="2" id="KW-0732">Signal</keyword>
<feature type="chain" id="PRO_5014701715" evidence="2">
    <location>
        <begin position="21"/>
        <end position="73"/>
    </location>
</feature>
<dbReference type="EMBL" id="GGFL01012861">
    <property type="protein sequence ID" value="MBW77039.1"/>
    <property type="molecule type" value="Transcribed_RNA"/>
</dbReference>
<sequence length="73" mass="8143">MFSGFMSRWIMLLPCIYATASQICRIKIEQARSVRMNFSSSTRSNSSPPSTSSIMTQNVRSNSNAAYSWAILA</sequence>
<name>A0A2M4DHQ9_ANODA</name>
<organism evidence="3">
    <name type="scientific">Anopheles darlingi</name>
    <name type="common">Mosquito</name>
    <dbReference type="NCBI Taxonomy" id="43151"/>
    <lineage>
        <taxon>Eukaryota</taxon>
        <taxon>Metazoa</taxon>
        <taxon>Ecdysozoa</taxon>
        <taxon>Arthropoda</taxon>
        <taxon>Hexapoda</taxon>
        <taxon>Insecta</taxon>
        <taxon>Pterygota</taxon>
        <taxon>Neoptera</taxon>
        <taxon>Endopterygota</taxon>
        <taxon>Diptera</taxon>
        <taxon>Nematocera</taxon>
        <taxon>Culicoidea</taxon>
        <taxon>Culicidae</taxon>
        <taxon>Anophelinae</taxon>
        <taxon>Anopheles</taxon>
    </lineage>
</organism>
<proteinExistence type="predicted"/>
<feature type="compositionally biased region" description="Low complexity" evidence="1">
    <location>
        <begin position="39"/>
        <end position="53"/>
    </location>
</feature>
<evidence type="ECO:0000256" key="1">
    <source>
        <dbReference type="SAM" id="MobiDB-lite"/>
    </source>
</evidence>
<feature type="signal peptide" evidence="2">
    <location>
        <begin position="1"/>
        <end position="20"/>
    </location>
</feature>
<reference evidence="3" key="1">
    <citation type="submission" date="2018-01" db="EMBL/GenBank/DDBJ databases">
        <title>An insight into the sialome of Amazonian anophelines.</title>
        <authorList>
            <person name="Ribeiro J.M."/>
            <person name="Scarpassa V."/>
            <person name="Calvo E."/>
        </authorList>
    </citation>
    <scope>NUCLEOTIDE SEQUENCE</scope>
</reference>